<comment type="subcellular location">
    <subcellularLocation>
        <location evidence="1">Membrane</location>
        <topology evidence="1">Multi-pass membrane protein</topology>
    </subcellularLocation>
</comment>
<dbReference type="AlphaFoldDB" id="A0AAF0BMD4"/>
<evidence type="ECO:0000256" key="6">
    <source>
        <dbReference type="SAM" id="Phobius"/>
    </source>
</evidence>
<dbReference type="PANTHER" id="PTHR32322">
    <property type="entry name" value="INNER MEMBRANE TRANSPORTER"/>
    <property type="match status" value="1"/>
</dbReference>
<dbReference type="InterPro" id="IPR000620">
    <property type="entry name" value="EamA_dom"/>
</dbReference>
<feature type="transmembrane region" description="Helical" evidence="6">
    <location>
        <begin position="267"/>
        <end position="286"/>
    </location>
</feature>
<dbReference type="SUPFAM" id="SSF103481">
    <property type="entry name" value="Multidrug resistance efflux transporter EmrE"/>
    <property type="match status" value="2"/>
</dbReference>
<feature type="transmembrane region" description="Helical" evidence="6">
    <location>
        <begin position="241"/>
        <end position="261"/>
    </location>
</feature>
<accession>A0AAF0BMD4</accession>
<feature type="transmembrane region" description="Helical" evidence="6">
    <location>
        <begin position="32"/>
        <end position="51"/>
    </location>
</feature>
<evidence type="ECO:0000256" key="3">
    <source>
        <dbReference type="ARBA" id="ARBA00022692"/>
    </source>
</evidence>
<evidence type="ECO:0000256" key="4">
    <source>
        <dbReference type="ARBA" id="ARBA00022989"/>
    </source>
</evidence>
<feature type="transmembrane region" description="Helical" evidence="6">
    <location>
        <begin position="213"/>
        <end position="234"/>
    </location>
</feature>
<keyword evidence="5 6" id="KW-0472">Membrane</keyword>
<evidence type="ECO:0000313" key="9">
    <source>
        <dbReference type="Proteomes" id="UP001217500"/>
    </source>
</evidence>
<dbReference type="RefSeq" id="WP_289505189.1">
    <property type="nucleotide sequence ID" value="NZ_CP116805.1"/>
</dbReference>
<keyword evidence="3 6" id="KW-0812">Transmembrane</keyword>
<organism evidence="8 9">
    <name type="scientific">Gimibacter soli</name>
    <dbReference type="NCBI Taxonomy" id="3024400"/>
    <lineage>
        <taxon>Bacteria</taxon>
        <taxon>Pseudomonadati</taxon>
        <taxon>Pseudomonadota</taxon>
        <taxon>Alphaproteobacteria</taxon>
        <taxon>Kordiimonadales</taxon>
        <taxon>Temperatibacteraceae</taxon>
        <taxon>Gimibacter</taxon>
    </lineage>
</organism>
<evidence type="ECO:0000256" key="5">
    <source>
        <dbReference type="ARBA" id="ARBA00023136"/>
    </source>
</evidence>
<sequence length="294" mass="31906">MKALIAFVGCVLIWGSTWYAIEWQLGTTSPEWSVAFRFGLACIITFVIAFARRERLRFTLKDHAVVAGFGVFMFSLNYILVYHGTEHLPSGLVAVTFSLLALMNLINARLFLKASIAPTAFAASILGVFGLVLIFLPEIEVLSFEDQTVLGVVICIVGTFLASIGNNFAATPRARALPLFAANAWGLFYGSISNVVNALITGDPIVLDLRPEYWMALGYLAVMGTVVAFALYIWLIGQIGVASAAYTSVLIPFVALAISTVFENFHWTMPAILGVGLVAVGNVLMVRSRNRRAA</sequence>
<dbReference type="InterPro" id="IPR037185">
    <property type="entry name" value="EmrE-like"/>
</dbReference>
<proteinExistence type="inferred from homology"/>
<comment type="similarity">
    <text evidence="2">Belongs to the EamA transporter family.</text>
</comment>
<feature type="transmembrane region" description="Helical" evidence="6">
    <location>
        <begin position="180"/>
        <end position="201"/>
    </location>
</feature>
<name>A0AAF0BMD4_9PROT</name>
<feature type="transmembrane region" description="Helical" evidence="6">
    <location>
        <begin position="88"/>
        <end position="106"/>
    </location>
</feature>
<protein>
    <submittedName>
        <fullName evidence="8">DMT family transporter</fullName>
    </submittedName>
</protein>
<reference evidence="8" key="1">
    <citation type="submission" date="2023-01" db="EMBL/GenBank/DDBJ databases">
        <title>The genome sequence of Kordiimonadaceae bacterium 6D33.</title>
        <authorList>
            <person name="Liu Y."/>
        </authorList>
    </citation>
    <scope>NUCLEOTIDE SEQUENCE</scope>
    <source>
        <strain evidence="8">6D33</strain>
    </source>
</reference>
<feature type="transmembrane region" description="Helical" evidence="6">
    <location>
        <begin position="118"/>
        <end position="136"/>
    </location>
</feature>
<feature type="transmembrane region" description="Helical" evidence="6">
    <location>
        <begin position="63"/>
        <end position="82"/>
    </location>
</feature>
<evidence type="ECO:0000259" key="7">
    <source>
        <dbReference type="Pfam" id="PF00892"/>
    </source>
</evidence>
<dbReference type="GO" id="GO:0016020">
    <property type="term" value="C:membrane"/>
    <property type="evidence" value="ECO:0007669"/>
    <property type="project" value="UniProtKB-SubCell"/>
</dbReference>
<dbReference type="Proteomes" id="UP001217500">
    <property type="component" value="Chromosome"/>
</dbReference>
<feature type="transmembrane region" description="Helical" evidence="6">
    <location>
        <begin position="148"/>
        <end position="168"/>
    </location>
</feature>
<feature type="domain" description="EamA" evidence="7">
    <location>
        <begin position="150"/>
        <end position="286"/>
    </location>
</feature>
<dbReference type="KEGG" id="gso:PH603_06370"/>
<dbReference type="EMBL" id="CP116805">
    <property type="protein sequence ID" value="WCL55382.1"/>
    <property type="molecule type" value="Genomic_DNA"/>
</dbReference>
<evidence type="ECO:0000313" key="8">
    <source>
        <dbReference type="EMBL" id="WCL55382.1"/>
    </source>
</evidence>
<keyword evidence="9" id="KW-1185">Reference proteome</keyword>
<gene>
    <name evidence="8" type="ORF">PH603_06370</name>
</gene>
<evidence type="ECO:0000256" key="1">
    <source>
        <dbReference type="ARBA" id="ARBA00004141"/>
    </source>
</evidence>
<feature type="domain" description="EamA" evidence="7">
    <location>
        <begin position="2"/>
        <end position="135"/>
    </location>
</feature>
<dbReference type="Pfam" id="PF00892">
    <property type="entry name" value="EamA"/>
    <property type="match status" value="2"/>
</dbReference>
<dbReference type="InterPro" id="IPR050638">
    <property type="entry name" value="AA-Vitamin_Transporters"/>
</dbReference>
<dbReference type="PANTHER" id="PTHR32322:SF2">
    <property type="entry name" value="EAMA DOMAIN-CONTAINING PROTEIN"/>
    <property type="match status" value="1"/>
</dbReference>
<keyword evidence="4 6" id="KW-1133">Transmembrane helix</keyword>
<evidence type="ECO:0000256" key="2">
    <source>
        <dbReference type="ARBA" id="ARBA00007362"/>
    </source>
</evidence>